<feature type="region of interest" description="Disordered" evidence="1">
    <location>
        <begin position="1"/>
        <end position="21"/>
    </location>
</feature>
<feature type="compositionally biased region" description="Low complexity" evidence="1">
    <location>
        <begin position="105"/>
        <end position="115"/>
    </location>
</feature>
<dbReference type="Proteomes" id="UP000489600">
    <property type="component" value="Unassembled WGS sequence"/>
</dbReference>
<feature type="compositionally biased region" description="Low complexity" evidence="1">
    <location>
        <begin position="89"/>
        <end position="98"/>
    </location>
</feature>
<evidence type="ECO:0000313" key="2">
    <source>
        <dbReference type="EMBL" id="VVA95902.1"/>
    </source>
</evidence>
<proteinExistence type="predicted"/>
<name>A0A565B2K9_9BRAS</name>
<feature type="compositionally biased region" description="Polar residues" evidence="1">
    <location>
        <begin position="178"/>
        <end position="192"/>
    </location>
</feature>
<evidence type="ECO:0000256" key="1">
    <source>
        <dbReference type="SAM" id="MobiDB-lite"/>
    </source>
</evidence>
<feature type="compositionally biased region" description="Low complexity" evidence="1">
    <location>
        <begin position="59"/>
        <end position="68"/>
    </location>
</feature>
<feature type="region of interest" description="Disordered" evidence="1">
    <location>
        <begin position="43"/>
        <end position="115"/>
    </location>
</feature>
<feature type="compositionally biased region" description="Basic residues" evidence="1">
    <location>
        <begin position="69"/>
        <end position="78"/>
    </location>
</feature>
<accession>A0A565B2K9</accession>
<organism evidence="2 3">
    <name type="scientific">Arabis nemorensis</name>
    <dbReference type="NCBI Taxonomy" id="586526"/>
    <lineage>
        <taxon>Eukaryota</taxon>
        <taxon>Viridiplantae</taxon>
        <taxon>Streptophyta</taxon>
        <taxon>Embryophyta</taxon>
        <taxon>Tracheophyta</taxon>
        <taxon>Spermatophyta</taxon>
        <taxon>Magnoliopsida</taxon>
        <taxon>eudicotyledons</taxon>
        <taxon>Gunneridae</taxon>
        <taxon>Pentapetalae</taxon>
        <taxon>rosids</taxon>
        <taxon>malvids</taxon>
        <taxon>Brassicales</taxon>
        <taxon>Brassicaceae</taxon>
        <taxon>Arabideae</taxon>
        <taxon>Arabis</taxon>
    </lineage>
</organism>
<feature type="region of interest" description="Disordered" evidence="1">
    <location>
        <begin position="147"/>
        <end position="192"/>
    </location>
</feature>
<feature type="compositionally biased region" description="Polar residues" evidence="1">
    <location>
        <begin position="1"/>
        <end position="14"/>
    </location>
</feature>
<evidence type="ECO:0000313" key="3">
    <source>
        <dbReference type="Proteomes" id="UP000489600"/>
    </source>
</evidence>
<dbReference type="EMBL" id="CABITT030000002">
    <property type="protein sequence ID" value="VVA95902.1"/>
    <property type="molecule type" value="Genomic_DNA"/>
</dbReference>
<reference evidence="2" key="1">
    <citation type="submission" date="2019-07" db="EMBL/GenBank/DDBJ databases">
        <authorList>
            <person name="Dittberner H."/>
        </authorList>
    </citation>
    <scope>NUCLEOTIDE SEQUENCE [LARGE SCALE GENOMIC DNA]</scope>
</reference>
<protein>
    <submittedName>
        <fullName evidence="2">Uncharacterized protein</fullName>
    </submittedName>
</protein>
<keyword evidence="3" id="KW-1185">Reference proteome</keyword>
<dbReference type="AlphaFoldDB" id="A0A565B2K9"/>
<feature type="compositionally biased region" description="Low complexity" evidence="1">
    <location>
        <begin position="158"/>
        <end position="170"/>
    </location>
</feature>
<sequence length="239" mass="26168">MSSLQQLPGTNSKVITEKRRSCDFKRDKVTSLLAARRRQLRRRLLVDISPGSPPLMGLNKQSKNSSSKTKSKSKKQNKKGLFSPPAKDGLSGASLVVSSPPPPVSRASVSGSGPAIEGTVAPEIAKRVIQEQSKNFWVAEEVTIRSGSGNQKSQNLIPEQTQKPPTETPKLVAAPNKAPTQETQTSPNVAATDPTSIITIGNWTVVHVPPHRYFSRLVFRRRRLVPPPHLSFSYFTFDP</sequence>
<gene>
    <name evidence="2" type="ORF">ANE_LOCUS6347</name>
</gene>
<comment type="caution">
    <text evidence="2">The sequence shown here is derived from an EMBL/GenBank/DDBJ whole genome shotgun (WGS) entry which is preliminary data.</text>
</comment>
<feature type="compositionally biased region" description="Polar residues" evidence="1">
    <location>
        <begin position="147"/>
        <end position="157"/>
    </location>
</feature>